<gene>
    <name evidence="1" type="ORF">VHA01S_018_00320</name>
</gene>
<comment type="caution">
    <text evidence="1">The sequence shown here is derived from an EMBL/GenBank/DDBJ whole genome shotgun (WGS) entry which is preliminary data.</text>
</comment>
<accession>V5FCN2</accession>
<evidence type="ECO:0000313" key="1">
    <source>
        <dbReference type="EMBL" id="GAD89243.1"/>
    </source>
</evidence>
<dbReference type="Proteomes" id="UP000017800">
    <property type="component" value="Unassembled WGS sequence"/>
</dbReference>
<keyword evidence="2" id="KW-1185">Reference proteome</keyword>
<sequence>MRLVQIKPLFFKANTFKTSIFKGMALIGLALISTLSFATPSKSTLQQWHQWPTVGSADLDFMFFDVYTSELRSPKGQYQVGNDISPHPVALAITYERNISKNHLLKETKKQWEHLGYHHSQSSQWLDRLNNIYPDVALGDQLVYITDGLSGAFVYIEKDGLAQWRGEISDEALNDAFLAIWLSPNTEYPKHRQQLIGLN</sequence>
<dbReference type="AlphaFoldDB" id="V5FCN2"/>
<dbReference type="EMBL" id="BAUJ01000018">
    <property type="protein sequence ID" value="GAD89243.1"/>
    <property type="molecule type" value="Genomic_DNA"/>
</dbReference>
<protein>
    <recommendedName>
        <fullName evidence="3">Chalcone isomerase domain-containing protein</fullName>
    </recommendedName>
</protein>
<proteinExistence type="predicted"/>
<dbReference type="eggNOG" id="COG3572">
    <property type="taxonomic scope" value="Bacteria"/>
</dbReference>
<evidence type="ECO:0000313" key="2">
    <source>
        <dbReference type="Proteomes" id="UP000017800"/>
    </source>
</evidence>
<organism evidence="1 2">
    <name type="scientific">Vibrio halioticoli NBRC 102217</name>
    <dbReference type="NCBI Taxonomy" id="1219072"/>
    <lineage>
        <taxon>Bacteria</taxon>
        <taxon>Pseudomonadati</taxon>
        <taxon>Pseudomonadota</taxon>
        <taxon>Gammaproteobacteria</taxon>
        <taxon>Vibrionales</taxon>
        <taxon>Vibrionaceae</taxon>
        <taxon>Vibrio</taxon>
    </lineage>
</organism>
<dbReference type="RefSeq" id="WP_023403612.1">
    <property type="nucleotide sequence ID" value="NZ_BAUJ01000018.1"/>
</dbReference>
<name>V5FCN2_9VIBR</name>
<reference evidence="1 2" key="1">
    <citation type="submission" date="2013-11" db="EMBL/GenBank/DDBJ databases">
        <title>Whole genome shotgun sequence of Vibrio halioticoli NBRC 102217.</title>
        <authorList>
            <person name="Isaki S."/>
            <person name="Kimura A."/>
            <person name="Ohji S."/>
            <person name="Hosoyama A."/>
            <person name="Fujita N."/>
            <person name="Hashimoto M."/>
            <person name="Hosoyama Y."/>
            <person name="Yamazoe A."/>
        </authorList>
    </citation>
    <scope>NUCLEOTIDE SEQUENCE [LARGE SCALE GENOMIC DNA]</scope>
    <source>
        <strain evidence="1 2">NBRC 102217</strain>
    </source>
</reference>
<evidence type="ECO:0008006" key="3">
    <source>
        <dbReference type="Google" id="ProtNLM"/>
    </source>
</evidence>